<feature type="transmembrane region" description="Helical" evidence="1">
    <location>
        <begin position="7"/>
        <end position="24"/>
    </location>
</feature>
<sequence>MLKLTKFCLFSFIVAIIEITWSVFDLFEEAVVFLFNSEGVGKFFIKADRT</sequence>
<accession>A0A8J2PG34</accession>
<evidence type="ECO:0000313" key="2">
    <source>
        <dbReference type="EMBL" id="CAG7820888.1"/>
    </source>
</evidence>
<name>A0A8J2PG34_9HEXA</name>
<organism evidence="2 3">
    <name type="scientific">Allacma fusca</name>
    <dbReference type="NCBI Taxonomy" id="39272"/>
    <lineage>
        <taxon>Eukaryota</taxon>
        <taxon>Metazoa</taxon>
        <taxon>Ecdysozoa</taxon>
        <taxon>Arthropoda</taxon>
        <taxon>Hexapoda</taxon>
        <taxon>Collembola</taxon>
        <taxon>Symphypleona</taxon>
        <taxon>Sminthuridae</taxon>
        <taxon>Allacma</taxon>
    </lineage>
</organism>
<dbReference type="EMBL" id="CAJVCH010493239">
    <property type="protein sequence ID" value="CAG7820888.1"/>
    <property type="molecule type" value="Genomic_DNA"/>
</dbReference>
<gene>
    <name evidence="2" type="ORF">AFUS01_LOCUS31259</name>
</gene>
<proteinExistence type="predicted"/>
<protein>
    <submittedName>
        <fullName evidence="2">Uncharacterized protein</fullName>
    </submittedName>
</protein>
<keyword evidence="1" id="KW-1133">Transmembrane helix</keyword>
<keyword evidence="1" id="KW-0472">Membrane</keyword>
<reference evidence="2" key="1">
    <citation type="submission" date="2021-06" db="EMBL/GenBank/DDBJ databases">
        <authorList>
            <person name="Hodson N. C."/>
            <person name="Mongue J. A."/>
            <person name="Jaron S. K."/>
        </authorList>
    </citation>
    <scope>NUCLEOTIDE SEQUENCE</scope>
</reference>
<evidence type="ECO:0000313" key="3">
    <source>
        <dbReference type="Proteomes" id="UP000708208"/>
    </source>
</evidence>
<evidence type="ECO:0000256" key="1">
    <source>
        <dbReference type="SAM" id="Phobius"/>
    </source>
</evidence>
<dbReference type="Proteomes" id="UP000708208">
    <property type="component" value="Unassembled WGS sequence"/>
</dbReference>
<dbReference type="AlphaFoldDB" id="A0A8J2PG34"/>
<keyword evidence="1" id="KW-0812">Transmembrane</keyword>
<comment type="caution">
    <text evidence="2">The sequence shown here is derived from an EMBL/GenBank/DDBJ whole genome shotgun (WGS) entry which is preliminary data.</text>
</comment>
<keyword evidence="3" id="KW-1185">Reference proteome</keyword>
<feature type="non-terminal residue" evidence="2">
    <location>
        <position position="1"/>
    </location>
</feature>